<dbReference type="InterPro" id="IPR002637">
    <property type="entry name" value="RdgB/HAM1"/>
</dbReference>
<dbReference type="Gene3D" id="3.90.950.10">
    <property type="match status" value="1"/>
</dbReference>
<dbReference type="Proteomes" id="UP000002009">
    <property type="component" value="Chromosome 5"/>
</dbReference>
<dbReference type="GO" id="GO:0005737">
    <property type="term" value="C:cytoplasm"/>
    <property type="evidence" value="ECO:0007669"/>
    <property type="project" value="TreeGrafter"/>
</dbReference>
<dbReference type="RefSeq" id="XP_002502712.1">
    <property type="nucleotide sequence ID" value="XM_002502666.1"/>
</dbReference>
<gene>
    <name evidence="3" type="ORF">MICPUN_76696</name>
</gene>
<dbReference type="GeneID" id="8243628"/>
<dbReference type="PANTHER" id="PTHR11067:SF9">
    <property type="entry name" value="INOSINE TRIPHOSPHATE PYROPHOSPHATASE"/>
    <property type="match status" value="1"/>
</dbReference>
<dbReference type="InterPro" id="IPR029001">
    <property type="entry name" value="ITPase-like_fam"/>
</dbReference>
<dbReference type="PANTHER" id="PTHR11067">
    <property type="entry name" value="INOSINE TRIPHOSPHATE PYROPHOSPHATASE/HAM1 PROTEIN"/>
    <property type="match status" value="1"/>
</dbReference>
<dbReference type="InParanoid" id="C1E7F4"/>
<evidence type="ECO:0000313" key="3">
    <source>
        <dbReference type="EMBL" id="ACO63970.1"/>
    </source>
</evidence>
<dbReference type="EMBL" id="CP001326">
    <property type="protein sequence ID" value="ACO63970.1"/>
    <property type="molecule type" value="Genomic_DNA"/>
</dbReference>
<dbReference type="OMA" id="WDDAIVY"/>
<dbReference type="STRING" id="296587.C1E7F4"/>
<dbReference type="OrthoDB" id="6288734at2759"/>
<reference evidence="3 4" key="1">
    <citation type="journal article" date="2009" name="Science">
        <title>Green evolution and dynamic adaptations revealed by genomes of the marine picoeukaryotes Micromonas.</title>
        <authorList>
            <person name="Worden A.Z."/>
            <person name="Lee J.H."/>
            <person name="Mock T."/>
            <person name="Rouze P."/>
            <person name="Simmons M.P."/>
            <person name="Aerts A.L."/>
            <person name="Allen A.E."/>
            <person name="Cuvelier M.L."/>
            <person name="Derelle E."/>
            <person name="Everett M.V."/>
            <person name="Foulon E."/>
            <person name="Grimwood J."/>
            <person name="Gundlach H."/>
            <person name="Henrissat B."/>
            <person name="Napoli C."/>
            <person name="McDonald S.M."/>
            <person name="Parker M.S."/>
            <person name="Rombauts S."/>
            <person name="Salamov A."/>
            <person name="Von Dassow P."/>
            <person name="Badger J.H."/>
            <person name="Coutinho P.M."/>
            <person name="Demir E."/>
            <person name="Dubchak I."/>
            <person name="Gentemann C."/>
            <person name="Eikrem W."/>
            <person name="Gready J.E."/>
            <person name="John U."/>
            <person name="Lanier W."/>
            <person name="Lindquist E.A."/>
            <person name="Lucas S."/>
            <person name="Mayer K.F."/>
            <person name="Moreau H."/>
            <person name="Not F."/>
            <person name="Otillar R."/>
            <person name="Panaud O."/>
            <person name="Pangilinan J."/>
            <person name="Paulsen I."/>
            <person name="Piegu B."/>
            <person name="Poliakov A."/>
            <person name="Robbens S."/>
            <person name="Schmutz J."/>
            <person name="Toulza E."/>
            <person name="Wyss T."/>
            <person name="Zelensky A."/>
            <person name="Zhou K."/>
            <person name="Armbrust E.V."/>
            <person name="Bhattacharya D."/>
            <person name="Goodenough U.W."/>
            <person name="Van de Peer Y."/>
            <person name="Grigoriev I.V."/>
        </authorList>
    </citation>
    <scope>NUCLEOTIDE SEQUENCE [LARGE SCALE GENOMIC DNA]</scope>
    <source>
        <strain evidence="4">RCC299 / NOUM17</strain>
    </source>
</reference>
<accession>C1E7F4</accession>
<name>C1E7F4_MICCC</name>
<sequence length="115" mass="12432">MSLQAGCASFEVDGIDLALHEIQADTVLEVALAKAKSAHEILQRPLLIHDCGLCCAALKDAPGPYTKYFNFTVGTAGLLALMRDHQDRRAGWDDAIVYIDASGHAHSFSSLDRYG</sequence>
<protein>
    <submittedName>
        <fullName evidence="3">Uncharacterized protein</fullName>
    </submittedName>
</protein>
<organism evidence="3 4">
    <name type="scientific">Micromonas commoda (strain RCC299 / NOUM17 / CCMP2709)</name>
    <name type="common">Picoplanktonic green alga</name>
    <dbReference type="NCBI Taxonomy" id="296587"/>
    <lineage>
        <taxon>Eukaryota</taxon>
        <taxon>Viridiplantae</taxon>
        <taxon>Chlorophyta</taxon>
        <taxon>Mamiellophyceae</taxon>
        <taxon>Mamiellales</taxon>
        <taxon>Mamiellaceae</taxon>
        <taxon>Micromonas</taxon>
    </lineage>
</organism>
<comment type="similarity">
    <text evidence="1">Belongs to the HAM1 NTPase family.</text>
</comment>
<feature type="non-terminal residue" evidence="3">
    <location>
        <position position="115"/>
    </location>
</feature>
<dbReference type="GO" id="GO:0009143">
    <property type="term" value="P:nucleoside triphosphate catabolic process"/>
    <property type="evidence" value="ECO:0007669"/>
    <property type="project" value="InterPro"/>
</dbReference>
<evidence type="ECO:0000256" key="1">
    <source>
        <dbReference type="ARBA" id="ARBA00008023"/>
    </source>
</evidence>
<dbReference type="AlphaFoldDB" id="C1E7F4"/>
<dbReference type="KEGG" id="mis:MICPUN_76696"/>
<dbReference type="GO" id="GO:0047429">
    <property type="term" value="F:nucleoside triphosphate diphosphatase activity"/>
    <property type="evidence" value="ECO:0007669"/>
    <property type="project" value="InterPro"/>
</dbReference>
<evidence type="ECO:0000256" key="2">
    <source>
        <dbReference type="ARBA" id="ARBA00022801"/>
    </source>
</evidence>
<evidence type="ECO:0000313" key="4">
    <source>
        <dbReference type="Proteomes" id="UP000002009"/>
    </source>
</evidence>
<keyword evidence="4" id="KW-1185">Reference proteome</keyword>
<dbReference type="SUPFAM" id="SSF52972">
    <property type="entry name" value="ITPase-like"/>
    <property type="match status" value="1"/>
</dbReference>
<keyword evidence="2" id="KW-0378">Hydrolase</keyword>
<proteinExistence type="inferred from homology"/>
<dbReference type="Pfam" id="PF01725">
    <property type="entry name" value="Ham1p_like"/>
    <property type="match status" value="1"/>
</dbReference>